<evidence type="ECO:0000313" key="3">
    <source>
        <dbReference type="EMBL" id="WWR45164.1"/>
    </source>
</evidence>
<dbReference type="PANTHER" id="PTHR43798">
    <property type="entry name" value="MONOACYLGLYCEROL LIPASE"/>
    <property type="match status" value="1"/>
</dbReference>
<sequence>MRSKVIWAALGAAALLAGCAGLASKREQTAEQSHPPIGQFVDVDGTRVHAWVAGSGPDLVLIHGAGGNLRDFTFDLAEKLTDRYRVIAFDRPGLGYTERLPGFGGLNTVEGESPLQQAALLQKAAAQLGVKRPIVLGHSFGGAVALAWGLNAPDDTAALVLLGSVSNPWPGDLGRFYDVTGSALGGATAVPLITVLASQSRIEQSVTDVFTPQKPPKGYVDYIGAPLTLRRESLRANGQQVVTLRPHIVRMSQRYASELTMPVEIIHGDADTTVPLDIHSKPLSEQLKNGKLTVLSGIGHMPHHADPKTTIAAIDRAAARAGLR</sequence>
<dbReference type="InterPro" id="IPR029058">
    <property type="entry name" value="AB_hydrolase_fold"/>
</dbReference>
<dbReference type="SUPFAM" id="SSF53474">
    <property type="entry name" value="alpha/beta-Hydrolases"/>
    <property type="match status" value="1"/>
</dbReference>
<dbReference type="EMBL" id="CP146069">
    <property type="protein sequence ID" value="WWR45164.1"/>
    <property type="molecule type" value="Genomic_DNA"/>
</dbReference>
<protein>
    <submittedName>
        <fullName evidence="3">Alpha/beta hydrolase</fullName>
    </submittedName>
</protein>
<reference evidence="3 4" key="1">
    <citation type="submission" date="2023-10" db="EMBL/GenBank/DDBJ databases">
        <title>Roseovarius strain S88 nov., isolated from a marine algae.</title>
        <authorList>
            <person name="Lee M.W."/>
            <person name="Lee J.K."/>
            <person name="Kim J.M."/>
            <person name="Choi D.G."/>
            <person name="Baek J.H."/>
            <person name="Bayburt H."/>
            <person name="Jung J.J."/>
            <person name="Han D.M."/>
            <person name="Jeon C.O."/>
        </authorList>
    </citation>
    <scope>NUCLEOTIDE SEQUENCE [LARGE SCALE GENOMIC DNA]</scope>
    <source>
        <strain evidence="3 4">S88</strain>
    </source>
</reference>
<dbReference type="PROSITE" id="PS51257">
    <property type="entry name" value="PROKAR_LIPOPROTEIN"/>
    <property type="match status" value="1"/>
</dbReference>
<evidence type="ECO:0000313" key="4">
    <source>
        <dbReference type="Proteomes" id="UP001364156"/>
    </source>
</evidence>
<proteinExistence type="predicted"/>
<organism evidence="3 4">
    <name type="scientific">Roseovarius phycicola</name>
    <dbReference type="NCBI Taxonomy" id="3080976"/>
    <lineage>
        <taxon>Bacteria</taxon>
        <taxon>Pseudomonadati</taxon>
        <taxon>Pseudomonadota</taxon>
        <taxon>Alphaproteobacteria</taxon>
        <taxon>Rhodobacterales</taxon>
        <taxon>Roseobacteraceae</taxon>
        <taxon>Roseovarius</taxon>
    </lineage>
</organism>
<accession>A0ABZ2HG38</accession>
<dbReference type="GO" id="GO:0016787">
    <property type="term" value="F:hydrolase activity"/>
    <property type="evidence" value="ECO:0007669"/>
    <property type="project" value="UniProtKB-KW"/>
</dbReference>
<dbReference type="InterPro" id="IPR050266">
    <property type="entry name" value="AB_hydrolase_sf"/>
</dbReference>
<gene>
    <name evidence="3" type="ORF">RZ517_10080</name>
</gene>
<dbReference type="Pfam" id="PF00561">
    <property type="entry name" value="Abhydrolase_1"/>
    <property type="match status" value="1"/>
</dbReference>
<dbReference type="PRINTS" id="PR00111">
    <property type="entry name" value="ABHYDROLASE"/>
</dbReference>
<keyword evidence="3" id="KW-0378">Hydrolase</keyword>
<feature type="signal peptide" evidence="1">
    <location>
        <begin position="1"/>
        <end position="22"/>
    </location>
</feature>
<name>A0ABZ2HG38_9RHOB</name>
<feature type="chain" id="PRO_5045388595" evidence="1">
    <location>
        <begin position="23"/>
        <end position="324"/>
    </location>
</feature>
<feature type="domain" description="AB hydrolase-1" evidence="2">
    <location>
        <begin position="59"/>
        <end position="304"/>
    </location>
</feature>
<dbReference type="InterPro" id="IPR000073">
    <property type="entry name" value="AB_hydrolase_1"/>
</dbReference>
<dbReference type="PANTHER" id="PTHR43798:SF33">
    <property type="entry name" value="HYDROLASE, PUTATIVE (AFU_ORTHOLOGUE AFUA_2G14860)-RELATED"/>
    <property type="match status" value="1"/>
</dbReference>
<dbReference type="Gene3D" id="3.40.50.1820">
    <property type="entry name" value="alpha/beta hydrolase"/>
    <property type="match status" value="1"/>
</dbReference>
<keyword evidence="4" id="KW-1185">Reference proteome</keyword>
<dbReference type="RefSeq" id="WP_338548079.1">
    <property type="nucleotide sequence ID" value="NZ_CP146069.1"/>
</dbReference>
<dbReference type="Proteomes" id="UP001364156">
    <property type="component" value="Chromosome"/>
</dbReference>
<evidence type="ECO:0000259" key="2">
    <source>
        <dbReference type="Pfam" id="PF00561"/>
    </source>
</evidence>
<keyword evidence="1" id="KW-0732">Signal</keyword>
<evidence type="ECO:0000256" key="1">
    <source>
        <dbReference type="SAM" id="SignalP"/>
    </source>
</evidence>